<evidence type="ECO:0000313" key="1">
    <source>
        <dbReference type="EMBL" id="KYQ59961.1"/>
    </source>
</evidence>
<dbReference type="EMBL" id="KQ982114">
    <property type="protein sequence ID" value="KYQ59961.1"/>
    <property type="molecule type" value="Genomic_DNA"/>
</dbReference>
<organism evidence="1 2">
    <name type="scientific">Mycetomoellerius zeteki</name>
    <dbReference type="NCBI Taxonomy" id="64791"/>
    <lineage>
        <taxon>Eukaryota</taxon>
        <taxon>Metazoa</taxon>
        <taxon>Ecdysozoa</taxon>
        <taxon>Arthropoda</taxon>
        <taxon>Hexapoda</taxon>
        <taxon>Insecta</taxon>
        <taxon>Pterygota</taxon>
        <taxon>Neoptera</taxon>
        <taxon>Endopterygota</taxon>
        <taxon>Hymenoptera</taxon>
        <taxon>Apocrita</taxon>
        <taxon>Aculeata</taxon>
        <taxon>Formicoidea</taxon>
        <taxon>Formicidae</taxon>
        <taxon>Myrmicinae</taxon>
        <taxon>Mycetomoellerius</taxon>
    </lineage>
</organism>
<keyword evidence="2" id="KW-1185">Reference proteome</keyword>
<proteinExistence type="predicted"/>
<accession>A0A151XI17</accession>
<gene>
    <name evidence="1" type="ORF">ALC60_00998</name>
</gene>
<protein>
    <submittedName>
        <fullName evidence="1">Uncharacterized protein</fullName>
    </submittedName>
</protein>
<dbReference type="AlphaFoldDB" id="A0A151XI17"/>
<reference evidence="1 2" key="1">
    <citation type="submission" date="2015-09" db="EMBL/GenBank/DDBJ databases">
        <title>Trachymyrmex zeteki WGS genome.</title>
        <authorList>
            <person name="Nygaard S."/>
            <person name="Hu H."/>
            <person name="Boomsma J."/>
            <person name="Zhang G."/>
        </authorList>
    </citation>
    <scope>NUCLEOTIDE SEQUENCE [LARGE SCALE GENOMIC DNA]</scope>
    <source>
        <strain evidence="1">Tzet28-1</strain>
        <tissue evidence="1">Whole body</tissue>
    </source>
</reference>
<dbReference type="PANTHER" id="PTHR47018:SF3">
    <property type="entry name" value="MYCBP-ASSOCIATED PROTEIN"/>
    <property type="match status" value="1"/>
</dbReference>
<sequence>MQVTYDLAIAKVALQIQLTEKLRFNNLFIHIGMFHVMMAYFKSIGKFINNCGISTVMINSDLFASGSVNGFLEGKHFNRCKRLHSIIYLAINILHFENFAALENIEITDQVKEYLQDLIKHRSERPTVQNRELENLFDKYDDYKQKTLHGKHGKTPQFYLMYAQLIEYFFILNMSIRTGDFKLFKFILPKIANIFFIFNQQNYSRTW</sequence>
<name>A0A151XI17_9HYME</name>
<dbReference type="Proteomes" id="UP000075809">
    <property type="component" value="Unassembled WGS sequence"/>
</dbReference>
<evidence type="ECO:0000313" key="2">
    <source>
        <dbReference type="Proteomes" id="UP000075809"/>
    </source>
</evidence>
<dbReference type="PANTHER" id="PTHR47018">
    <property type="entry name" value="CXC DOMAIN-CONTAINING PROTEIN-RELATED"/>
    <property type="match status" value="1"/>
</dbReference>